<protein>
    <submittedName>
        <fullName evidence="3">Phosphotransferase</fullName>
    </submittedName>
</protein>
<name>A0A844XLH2_9SPHN</name>
<dbReference type="RefSeq" id="WP_160726482.1">
    <property type="nucleotide sequence ID" value="NZ_WTYC01000001.1"/>
</dbReference>
<dbReference type="Pfam" id="PF03881">
    <property type="entry name" value="Fructosamin_kin"/>
    <property type="match status" value="1"/>
</dbReference>
<reference evidence="3 4" key="1">
    <citation type="submission" date="2019-12" db="EMBL/GenBank/DDBJ databases">
        <title>Genomic-based taxomic classification of the family Erythrobacteraceae.</title>
        <authorList>
            <person name="Xu L."/>
        </authorList>
    </citation>
    <scope>NUCLEOTIDE SEQUENCE [LARGE SCALE GENOMIC DNA]</scope>
    <source>
        <strain evidence="3 4">DSM 17792</strain>
    </source>
</reference>
<evidence type="ECO:0000313" key="4">
    <source>
        <dbReference type="Proteomes" id="UP000448199"/>
    </source>
</evidence>
<dbReference type="PIRSF" id="PIRSF006221">
    <property type="entry name" value="Ketosamine-3-kinase"/>
    <property type="match status" value="1"/>
</dbReference>
<dbReference type="OrthoDB" id="5291879at2"/>
<dbReference type="PANTHER" id="PTHR12149:SF8">
    <property type="entry name" value="PROTEIN-RIBULOSAMINE 3-KINASE"/>
    <property type="match status" value="1"/>
</dbReference>
<dbReference type="PANTHER" id="PTHR12149">
    <property type="entry name" value="FRUCTOSAMINE 3 KINASE-RELATED PROTEIN"/>
    <property type="match status" value="1"/>
</dbReference>
<organism evidence="3 4">
    <name type="scientific">Qipengyuania vulgaris</name>
    <dbReference type="NCBI Taxonomy" id="291985"/>
    <lineage>
        <taxon>Bacteria</taxon>
        <taxon>Pseudomonadati</taxon>
        <taxon>Pseudomonadota</taxon>
        <taxon>Alphaproteobacteria</taxon>
        <taxon>Sphingomonadales</taxon>
        <taxon>Erythrobacteraceae</taxon>
        <taxon>Qipengyuania</taxon>
    </lineage>
</organism>
<evidence type="ECO:0000313" key="3">
    <source>
        <dbReference type="EMBL" id="MXO46861.1"/>
    </source>
</evidence>
<dbReference type="EMBL" id="WTYC01000001">
    <property type="protein sequence ID" value="MXO46861.1"/>
    <property type="molecule type" value="Genomic_DNA"/>
</dbReference>
<comment type="similarity">
    <text evidence="1 2">Belongs to the fructosamine kinase family.</text>
</comment>
<dbReference type="InterPro" id="IPR011009">
    <property type="entry name" value="Kinase-like_dom_sf"/>
</dbReference>
<dbReference type="AlphaFoldDB" id="A0A844XLH2"/>
<keyword evidence="4" id="KW-1185">Reference proteome</keyword>
<dbReference type="SUPFAM" id="SSF56112">
    <property type="entry name" value="Protein kinase-like (PK-like)"/>
    <property type="match status" value="1"/>
</dbReference>
<keyword evidence="2 3" id="KW-0808">Transferase</keyword>
<keyword evidence="2" id="KW-0418">Kinase</keyword>
<evidence type="ECO:0000256" key="1">
    <source>
        <dbReference type="ARBA" id="ARBA00009460"/>
    </source>
</evidence>
<dbReference type="Gene3D" id="3.30.200.20">
    <property type="entry name" value="Phosphorylase Kinase, domain 1"/>
    <property type="match status" value="1"/>
</dbReference>
<comment type="caution">
    <text evidence="3">The sequence shown here is derived from an EMBL/GenBank/DDBJ whole genome shotgun (WGS) entry which is preliminary data.</text>
</comment>
<dbReference type="Gene3D" id="1.20.1270.240">
    <property type="match status" value="1"/>
</dbReference>
<accession>A0A844XLH2</accession>
<proteinExistence type="inferred from homology"/>
<dbReference type="Proteomes" id="UP000448199">
    <property type="component" value="Unassembled WGS sequence"/>
</dbReference>
<sequence length="268" mass="29589">MAIPEAIIGRLAGSPVVRQQRLPGGDISGASEVRLADGRVVVAKHGPVVDVESRMLEMLARSDAPVPAVLGQGDDVLLIERLPSGGSLSGKAWLSLAEALHALHARQGDAYGWQEDYALRQIAVENAPLGNWPQFWSERRLLCHVPHIPVQLGQRIEQLAMKMHELLHAKPAPCLLHGDLWGGNVLVYEDQVSGLIDPCAYFGDREVDAASLTVFDDPPGYFFEALGFDEGWRNRQPVYRLWMWLVHVRLFGSSYVSAVERELDALGF</sequence>
<dbReference type="GO" id="GO:0016301">
    <property type="term" value="F:kinase activity"/>
    <property type="evidence" value="ECO:0007669"/>
    <property type="project" value="UniProtKB-UniRule"/>
</dbReference>
<evidence type="ECO:0000256" key="2">
    <source>
        <dbReference type="PIRNR" id="PIRNR006221"/>
    </source>
</evidence>
<gene>
    <name evidence="3" type="ORF">GRI69_01115</name>
</gene>
<dbReference type="InterPro" id="IPR016477">
    <property type="entry name" value="Fructo-/Ketosamine-3-kinase"/>
</dbReference>
<dbReference type="Gene3D" id="1.10.510.10">
    <property type="entry name" value="Transferase(Phosphotransferase) domain 1"/>
    <property type="match status" value="1"/>
</dbReference>